<dbReference type="PANTHER" id="PTHR43758">
    <property type="entry name" value="7,8-DIHYDRO-8-OXOGUANINE TRIPHOSPHATASE"/>
    <property type="match status" value="1"/>
</dbReference>
<accession>A0A289GAK8</accession>
<sequence length="474" mass="53133">MLKQFSLLSVCLLSLFWSSVGVAQQPVTLPDNIRGALCLVKADHKIVLVNEVITKQISLPGGTISPGESPELAAQRETWEETGLVVTVGRTLGYTDTAVVYSCRSDSDVIAFESKNSRNGHELPIWFAPHYGVEVASAMLIDPYRIDASQYRYPEQWDRIKTMYQEADSQPVIYVENLVSAAPRFHQIELGWMMKLQNTVAEWPYTLSSSIYQIAVWITKLTDPLLLIVLFPVIACYLGKESVYKIFFVVTVSSLLSLVAQQGFALPRPHAYIPLLELCQSYGYGFPSLPIAVWFGVGISLLRAFDHLDFNRMFVGFIVLMGLLMLAKFYIGEAFISDMVIGGLLGALVAWHIVRLDEQSYTDVRTLLGSRGVWWGLTITVALLAMIWPLPSFTAWLAILLTASALVMTKSTEPLHITLQRMWLLIILLLALNQVVLFGATLVSYSSIFSLMVETLRLPILMLIFAWFMRTCRA</sequence>
<organism evidence="6 7">
    <name type="scientific">Vibrio anguillarum</name>
    <name type="common">Listonella anguillarum</name>
    <dbReference type="NCBI Taxonomy" id="55601"/>
    <lineage>
        <taxon>Bacteria</taxon>
        <taxon>Pseudomonadati</taxon>
        <taxon>Pseudomonadota</taxon>
        <taxon>Gammaproteobacteria</taxon>
        <taxon>Vibrionales</taxon>
        <taxon>Vibrionaceae</taxon>
        <taxon>Vibrio</taxon>
    </lineage>
</organism>
<evidence type="ECO:0000256" key="2">
    <source>
        <dbReference type="ARBA" id="ARBA00005582"/>
    </source>
</evidence>
<dbReference type="SUPFAM" id="SSF48317">
    <property type="entry name" value="Acid phosphatase/Vanadium-dependent haloperoxidase"/>
    <property type="match status" value="1"/>
</dbReference>
<evidence type="ECO:0000313" key="6">
    <source>
        <dbReference type="EMBL" id="AZS26149.1"/>
    </source>
</evidence>
<keyword evidence="3" id="KW-0479">Metal-binding</keyword>
<reference evidence="6 7" key="1">
    <citation type="submission" date="2018-12" db="EMBL/GenBank/DDBJ databases">
        <title>Characterization and Draft Genome of Vibrio anguillarum J360 Marine Pathogen Isolated from an Outbreak in Lumpfish (Cyclopterus lumpus).</title>
        <authorList>
            <person name="Vasquez J.I."/>
            <person name="Cao T."/>
            <person name="Chakraborty S."/>
            <person name="Gnanagobal H."/>
            <person name="Wescot J."/>
            <person name="Boyce D."/>
            <person name="Santander J."/>
        </authorList>
    </citation>
    <scope>NUCLEOTIDE SEQUENCE [LARGE SCALE GENOMIC DNA]</scope>
    <source>
        <strain evidence="6 7">J360</strain>
    </source>
</reference>
<proteinExistence type="inferred from homology"/>
<evidence type="ECO:0000256" key="5">
    <source>
        <dbReference type="ARBA" id="ARBA00022842"/>
    </source>
</evidence>
<dbReference type="PRINTS" id="PR00502">
    <property type="entry name" value="NUDIXFAMILY"/>
</dbReference>
<comment type="similarity">
    <text evidence="2">Belongs to the Nudix hydrolase family.</text>
</comment>
<protein>
    <submittedName>
        <fullName evidence="6">NUDIX domain-containing protein</fullName>
    </submittedName>
</protein>
<dbReference type="GO" id="GO:0016818">
    <property type="term" value="F:hydrolase activity, acting on acid anhydrides, in phosphorus-containing anhydrides"/>
    <property type="evidence" value="ECO:0007669"/>
    <property type="project" value="TreeGrafter"/>
</dbReference>
<keyword evidence="4" id="KW-0378">Hydrolase</keyword>
<comment type="cofactor">
    <cofactor evidence="1">
        <name>Mg(2+)</name>
        <dbReference type="ChEBI" id="CHEBI:18420"/>
    </cofactor>
</comment>
<dbReference type="GO" id="GO:0046872">
    <property type="term" value="F:metal ion binding"/>
    <property type="evidence" value="ECO:0007669"/>
    <property type="project" value="UniProtKB-KW"/>
</dbReference>
<dbReference type="InterPro" id="IPR036938">
    <property type="entry name" value="PAP2/HPO_sf"/>
</dbReference>
<dbReference type="PANTHER" id="PTHR43758:SF8">
    <property type="entry name" value="8-OXO-DGTP DIPHOSPHATASE YTKD-RELATED"/>
    <property type="match status" value="1"/>
</dbReference>
<dbReference type="Proteomes" id="UP000256923">
    <property type="component" value="Chromosome 1"/>
</dbReference>
<dbReference type="AlphaFoldDB" id="A0A289GAK8"/>
<dbReference type="PROSITE" id="PS51462">
    <property type="entry name" value="NUDIX"/>
    <property type="match status" value="1"/>
</dbReference>
<dbReference type="InterPro" id="IPR020084">
    <property type="entry name" value="NUDIX_hydrolase_CS"/>
</dbReference>
<dbReference type="InterPro" id="IPR015797">
    <property type="entry name" value="NUDIX_hydrolase-like_dom_sf"/>
</dbReference>
<dbReference type="Gene3D" id="3.90.79.10">
    <property type="entry name" value="Nucleoside Triphosphate Pyrophosphohydrolase"/>
    <property type="match status" value="1"/>
</dbReference>
<dbReference type="CDD" id="cd01610">
    <property type="entry name" value="PAP2_like"/>
    <property type="match status" value="1"/>
</dbReference>
<evidence type="ECO:0000313" key="7">
    <source>
        <dbReference type="Proteomes" id="UP000256923"/>
    </source>
</evidence>
<gene>
    <name evidence="6" type="ORF">DYL72_14625</name>
</gene>
<dbReference type="Pfam" id="PF00293">
    <property type="entry name" value="NUDIX"/>
    <property type="match status" value="1"/>
</dbReference>
<dbReference type="GO" id="GO:0005737">
    <property type="term" value="C:cytoplasm"/>
    <property type="evidence" value="ECO:0007669"/>
    <property type="project" value="TreeGrafter"/>
</dbReference>
<dbReference type="CDD" id="cd02883">
    <property type="entry name" value="NUDIX_Hydrolase"/>
    <property type="match status" value="1"/>
</dbReference>
<name>A0A289GAK8_VIBAN</name>
<dbReference type="InterPro" id="IPR000086">
    <property type="entry name" value="NUDIX_hydrolase_dom"/>
</dbReference>
<dbReference type="InterPro" id="IPR020476">
    <property type="entry name" value="Nudix_hydrolase"/>
</dbReference>
<evidence type="ECO:0000256" key="4">
    <source>
        <dbReference type="ARBA" id="ARBA00022801"/>
    </source>
</evidence>
<dbReference type="SUPFAM" id="SSF55811">
    <property type="entry name" value="Nudix"/>
    <property type="match status" value="1"/>
</dbReference>
<dbReference type="EMBL" id="CP034672">
    <property type="protein sequence ID" value="AZS26149.1"/>
    <property type="molecule type" value="Genomic_DNA"/>
</dbReference>
<dbReference type="PROSITE" id="PS00893">
    <property type="entry name" value="NUDIX_BOX"/>
    <property type="match status" value="1"/>
</dbReference>
<evidence type="ECO:0000256" key="3">
    <source>
        <dbReference type="ARBA" id="ARBA00022723"/>
    </source>
</evidence>
<keyword evidence="5" id="KW-0460">Magnesium</keyword>
<dbReference type="RefSeq" id="WP_019282818.1">
    <property type="nucleotide sequence ID" value="NZ_CP023054.1"/>
</dbReference>
<evidence type="ECO:0000256" key="1">
    <source>
        <dbReference type="ARBA" id="ARBA00001946"/>
    </source>
</evidence>